<dbReference type="Proteomes" id="UP000242188">
    <property type="component" value="Unassembled WGS sequence"/>
</dbReference>
<dbReference type="GO" id="GO:0034455">
    <property type="term" value="C:t-UTP complex"/>
    <property type="evidence" value="ECO:0007669"/>
    <property type="project" value="TreeGrafter"/>
</dbReference>
<evidence type="ECO:0000313" key="4">
    <source>
        <dbReference type="Proteomes" id="UP000242188"/>
    </source>
</evidence>
<feature type="domain" description="Anaphase-promoting complex subunit 4-like WD40" evidence="2">
    <location>
        <begin position="150"/>
        <end position="235"/>
    </location>
</feature>
<accession>A0A210QMD4</accession>
<dbReference type="InterPro" id="IPR036322">
    <property type="entry name" value="WD40_repeat_dom_sf"/>
</dbReference>
<dbReference type="GO" id="GO:0030686">
    <property type="term" value="C:90S preribosome"/>
    <property type="evidence" value="ECO:0007669"/>
    <property type="project" value="InterPro"/>
</dbReference>
<name>A0A210QMD4_MIZYE</name>
<sequence>MKTRLDLLCFQYTSSISDVMGHSWGEPVQRTTCDVTKWYMMGEFRVHHIRFFEFQPKAIHCISYNNDAEKLAVSRSDGTLELWSSKDHWFQEKVIPGVEGKSIEALCWQGERLFTAGLDGYITEYDLLRLQPKAIATSNAGPVWCLTSDPTGKLLAAGTEDGCVVIFDTEYNTLEFKRSFDKQDNRILCIAWHSAGETIVTGGIDNIRLWSVRSGHAYQRLTLGRQEKNKETIVWCLAITSDMTIVSGDSRGKTSFWNGEQGTLIKAFLSHKADVFCLCVDKSETSVLSSGVDSTVVQFEYTSTQMESDWKVWVKSLTHFRHTHDVRGLALANDHIVSGGVDTNLIVYRLQSLKKKIWRKLAPVPHRSMVQVARDAELVVLKYTDYLEVWRLGYTNKTSETDGEILPLQSNPLNLVQLKNKSSEPIICFAISSHGNVVAFSDQDSIRAYKLVIKNKELINPSVSIKKLKLYMTEDSTAPLPAHHMLATTNGDTIVTATVCGSIQVLRVEDSYVKVDHAFSGSKERVASITVMCMCPDDRLVAVGDSGRNVTIYDIIRKQIVCRLPQYSCQVTALAFSLSGKELVMTYADQLVYEFDIAEQEYSTWSKNNSTKFPNHWKKRHGKINHMFFHLAHPNKIFLHDEQILYVLDKTKPFPSEDLKIWKKGSGKQEADKSTHPLSICRKYKFILYIDALKDDWLVTVERPPAAINASLPSTLKVKKFGT</sequence>
<keyword evidence="1" id="KW-0853">WD repeat</keyword>
<evidence type="ECO:0000259" key="2">
    <source>
        <dbReference type="Pfam" id="PF12894"/>
    </source>
</evidence>
<dbReference type="PANTHER" id="PTHR44163">
    <property type="entry name" value="U3 SMALL NUCLEOLAR RNA-ASSOCIATED PROTEIN 4 HOMOLOG"/>
    <property type="match status" value="1"/>
</dbReference>
<dbReference type="InterPro" id="IPR001680">
    <property type="entry name" value="WD40_rpt"/>
</dbReference>
<dbReference type="SMART" id="SM00320">
    <property type="entry name" value="WD40"/>
    <property type="match status" value="10"/>
</dbReference>
<dbReference type="InterPro" id="IPR024977">
    <property type="entry name" value="Apc4-like_WD40_dom"/>
</dbReference>
<dbReference type="AlphaFoldDB" id="A0A210QMD4"/>
<dbReference type="GO" id="GO:0032040">
    <property type="term" value="C:small-subunit processome"/>
    <property type="evidence" value="ECO:0007669"/>
    <property type="project" value="TreeGrafter"/>
</dbReference>
<proteinExistence type="predicted"/>
<feature type="repeat" description="WD" evidence="1">
    <location>
        <begin position="52"/>
        <end position="84"/>
    </location>
</feature>
<dbReference type="STRING" id="6573.A0A210QMD4"/>
<dbReference type="PROSITE" id="PS50082">
    <property type="entry name" value="WD_REPEATS_2"/>
    <property type="match status" value="1"/>
</dbReference>
<protein>
    <submittedName>
        <fullName evidence="3">Cirhin</fullName>
    </submittedName>
</protein>
<dbReference type="GO" id="GO:0000462">
    <property type="term" value="P:maturation of SSU-rRNA from tricistronic rRNA transcript (SSU-rRNA, 5.8S rRNA, LSU-rRNA)"/>
    <property type="evidence" value="ECO:0007669"/>
    <property type="project" value="InterPro"/>
</dbReference>
<organism evidence="3 4">
    <name type="scientific">Mizuhopecten yessoensis</name>
    <name type="common">Japanese scallop</name>
    <name type="synonym">Patinopecten yessoensis</name>
    <dbReference type="NCBI Taxonomy" id="6573"/>
    <lineage>
        <taxon>Eukaryota</taxon>
        <taxon>Metazoa</taxon>
        <taxon>Spiralia</taxon>
        <taxon>Lophotrochozoa</taxon>
        <taxon>Mollusca</taxon>
        <taxon>Bivalvia</taxon>
        <taxon>Autobranchia</taxon>
        <taxon>Pteriomorphia</taxon>
        <taxon>Pectinida</taxon>
        <taxon>Pectinoidea</taxon>
        <taxon>Pectinidae</taxon>
        <taxon>Mizuhopecten</taxon>
    </lineage>
</organism>
<dbReference type="Pfam" id="PF00400">
    <property type="entry name" value="WD40"/>
    <property type="match status" value="1"/>
</dbReference>
<dbReference type="SUPFAM" id="SSF50978">
    <property type="entry name" value="WD40 repeat-like"/>
    <property type="match status" value="2"/>
</dbReference>
<dbReference type="PANTHER" id="PTHR44163:SF1">
    <property type="entry name" value="U3 SMALL NUCLEOLAR RNA-ASSOCIATED PROTEIN 4 HOMOLOG"/>
    <property type="match status" value="1"/>
</dbReference>
<keyword evidence="4" id="KW-1185">Reference proteome</keyword>
<gene>
    <name evidence="3" type="ORF">KP79_PYT13525</name>
</gene>
<dbReference type="EMBL" id="NEDP02002904">
    <property type="protein sequence ID" value="OWF49896.1"/>
    <property type="molecule type" value="Genomic_DNA"/>
</dbReference>
<evidence type="ECO:0000256" key="1">
    <source>
        <dbReference type="PROSITE-ProRule" id="PRU00221"/>
    </source>
</evidence>
<dbReference type="InterPro" id="IPR015943">
    <property type="entry name" value="WD40/YVTN_repeat-like_dom_sf"/>
</dbReference>
<dbReference type="InterPro" id="IPR046351">
    <property type="entry name" value="UTP4"/>
</dbReference>
<dbReference type="Gene3D" id="2.130.10.10">
    <property type="entry name" value="YVTN repeat-like/Quinoprotein amine dehydrogenase"/>
    <property type="match status" value="3"/>
</dbReference>
<dbReference type="OrthoDB" id="8883818at2759"/>
<dbReference type="GO" id="GO:0003723">
    <property type="term" value="F:RNA binding"/>
    <property type="evidence" value="ECO:0007669"/>
    <property type="project" value="TreeGrafter"/>
</dbReference>
<dbReference type="Pfam" id="PF12894">
    <property type="entry name" value="ANAPC4_WD40"/>
    <property type="match status" value="1"/>
</dbReference>
<evidence type="ECO:0000313" key="3">
    <source>
        <dbReference type="EMBL" id="OWF49896.1"/>
    </source>
</evidence>
<comment type="caution">
    <text evidence="3">The sequence shown here is derived from an EMBL/GenBank/DDBJ whole genome shotgun (WGS) entry which is preliminary data.</text>
</comment>
<reference evidence="3 4" key="1">
    <citation type="journal article" date="2017" name="Nat. Ecol. Evol.">
        <title>Scallop genome provides insights into evolution of bilaterian karyotype and development.</title>
        <authorList>
            <person name="Wang S."/>
            <person name="Zhang J."/>
            <person name="Jiao W."/>
            <person name="Li J."/>
            <person name="Xun X."/>
            <person name="Sun Y."/>
            <person name="Guo X."/>
            <person name="Huan P."/>
            <person name="Dong B."/>
            <person name="Zhang L."/>
            <person name="Hu X."/>
            <person name="Sun X."/>
            <person name="Wang J."/>
            <person name="Zhao C."/>
            <person name="Wang Y."/>
            <person name="Wang D."/>
            <person name="Huang X."/>
            <person name="Wang R."/>
            <person name="Lv J."/>
            <person name="Li Y."/>
            <person name="Zhang Z."/>
            <person name="Liu B."/>
            <person name="Lu W."/>
            <person name="Hui Y."/>
            <person name="Liang J."/>
            <person name="Zhou Z."/>
            <person name="Hou R."/>
            <person name="Li X."/>
            <person name="Liu Y."/>
            <person name="Li H."/>
            <person name="Ning X."/>
            <person name="Lin Y."/>
            <person name="Zhao L."/>
            <person name="Xing Q."/>
            <person name="Dou J."/>
            <person name="Li Y."/>
            <person name="Mao J."/>
            <person name="Guo H."/>
            <person name="Dou H."/>
            <person name="Li T."/>
            <person name="Mu C."/>
            <person name="Jiang W."/>
            <person name="Fu Q."/>
            <person name="Fu X."/>
            <person name="Miao Y."/>
            <person name="Liu J."/>
            <person name="Yu Q."/>
            <person name="Li R."/>
            <person name="Liao H."/>
            <person name="Li X."/>
            <person name="Kong Y."/>
            <person name="Jiang Z."/>
            <person name="Chourrout D."/>
            <person name="Li R."/>
            <person name="Bao Z."/>
        </authorList>
    </citation>
    <scope>NUCLEOTIDE SEQUENCE [LARGE SCALE GENOMIC DNA]</scope>
    <source>
        <strain evidence="3 4">PY_sf001</strain>
    </source>
</reference>